<feature type="transmembrane region" description="Helical" evidence="1">
    <location>
        <begin position="110"/>
        <end position="127"/>
    </location>
</feature>
<protein>
    <submittedName>
        <fullName evidence="2">Uncharacterized protein</fullName>
    </submittedName>
</protein>
<dbReference type="HOGENOM" id="CLU_012207_2_0_1"/>
<dbReference type="RefSeq" id="XP_007685727.1">
    <property type="nucleotide sequence ID" value="XM_007687537.1"/>
</dbReference>
<keyword evidence="1" id="KW-0472">Membrane</keyword>
<accession>W6ZCM1</accession>
<name>W6ZCM1_COCMI</name>
<evidence type="ECO:0000256" key="1">
    <source>
        <dbReference type="SAM" id="Phobius"/>
    </source>
</evidence>
<dbReference type="eggNOG" id="ENOG502RZ6R">
    <property type="taxonomic scope" value="Eukaryota"/>
</dbReference>
<keyword evidence="1" id="KW-1133">Transmembrane helix</keyword>
<feature type="transmembrane region" description="Helical" evidence="1">
    <location>
        <begin position="65"/>
        <end position="90"/>
    </location>
</feature>
<feature type="transmembrane region" description="Helical" evidence="1">
    <location>
        <begin position="169"/>
        <end position="188"/>
    </location>
</feature>
<organism evidence="2 3">
    <name type="scientific">Bipolaris oryzae ATCC 44560</name>
    <dbReference type="NCBI Taxonomy" id="930090"/>
    <lineage>
        <taxon>Eukaryota</taxon>
        <taxon>Fungi</taxon>
        <taxon>Dikarya</taxon>
        <taxon>Ascomycota</taxon>
        <taxon>Pezizomycotina</taxon>
        <taxon>Dothideomycetes</taxon>
        <taxon>Pleosporomycetidae</taxon>
        <taxon>Pleosporales</taxon>
        <taxon>Pleosporineae</taxon>
        <taxon>Pleosporaceae</taxon>
        <taxon>Bipolaris</taxon>
    </lineage>
</organism>
<dbReference type="OrthoDB" id="3692311at2759"/>
<keyword evidence="3" id="KW-1185">Reference proteome</keyword>
<keyword evidence="1" id="KW-0812">Transmembrane</keyword>
<dbReference type="Proteomes" id="UP000054032">
    <property type="component" value="Unassembled WGS sequence"/>
</dbReference>
<feature type="transmembrane region" description="Helical" evidence="1">
    <location>
        <begin position="634"/>
        <end position="657"/>
    </location>
</feature>
<dbReference type="EMBL" id="KI963949">
    <property type="protein sequence ID" value="EUC47695.1"/>
    <property type="molecule type" value="Genomic_DNA"/>
</dbReference>
<evidence type="ECO:0000313" key="3">
    <source>
        <dbReference type="Proteomes" id="UP000054032"/>
    </source>
</evidence>
<sequence length="735" mass="80940">MSTTANSRWNPFRHRVLNSIVEETHSTQPPLAPPKSKTWNTTLQKIESWPEEAKPLKAHTWLTRLYSLGDVILVLLPIYFILLGVAVIILNGKPTAGSAFGSKVEAAMDLGPTLFPILFAAIVGRSMKMIARYLAEKGTKISTLELLVASQSVWGTFESQLLMQRMTMVGINLLFLWALSPLGGQASLRLMTRDTKDSFSNAKLRYMTTGPAASMWGLSSTYVGSGKWADAGALYTAALLAPLSTKLGTHDPWNNVKIPTLEGLNSSLADADGWVAVPTDISAPEAYSSLVGLPVVGLPSNEKSNFSLEYTYLSVDCQPFTQESFPGNNGSNYWYDVNATRLEELVPGQVWYEKDEDPPLGDETSGRTSFFMDTTRSFPWGIKEGDDRDLYMGRLDGFFGNFNSSLMPEAELTTKRELLFVSEYSTNSQGRLGLNIAKCSLSQNHIEAAIQCKGSTCSTEKVRKSLKDNRPTSLTGFEHGTIMFWFAKQFPRAVKFSSGSSPTEFFLANTSAFPFVQQVGHLSMDVALTDLSLVPSEVFSKRLSLAMNTFYQLSIQPTGYFGNLPKNLSLYGPDTDPATDINAYLPKNLSATDHTFTDWYGQFEIGLQDIRSPFIGATTTATITATEEVFVCEFAWLVLLLVASSVTLLTGVAALVLKYKTLGPEMFGFVTSMTYENPWIKVPDGGTTLDAMERARLLKDVDVYIADVRGDEEVGHIALAAGVPIRKLERGRLYY</sequence>
<dbReference type="AlphaFoldDB" id="W6ZCM1"/>
<dbReference type="KEGG" id="bor:COCMIDRAFT_3324"/>
<proteinExistence type="predicted"/>
<reference evidence="2 3" key="1">
    <citation type="journal article" date="2013" name="PLoS Genet.">
        <title>Comparative genome structure, secondary metabolite, and effector coding capacity across Cochliobolus pathogens.</title>
        <authorList>
            <person name="Condon B.J."/>
            <person name="Leng Y."/>
            <person name="Wu D."/>
            <person name="Bushley K.E."/>
            <person name="Ohm R.A."/>
            <person name="Otillar R."/>
            <person name="Martin J."/>
            <person name="Schackwitz W."/>
            <person name="Grimwood J."/>
            <person name="MohdZainudin N."/>
            <person name="Xue C."/>
            <person name="Wang R."/>
            <person name="Manning V.A."/>
            <person name="Dhillon B."/>
            <person name="Tu Z.J."/>
            <person name="Steffenson B.J."/>
            <person name="Salamov A."/>
            <person name="Sun H."/>
            <person name="Lowry S."/>
            <person name="LaButti K."/>
            <person name="Han J."/>
            <person name="Copeland A."/>
            <person name="Lindquist E."/>
            <person name="Barry K."/>
            <person name="Schmutz J."/>
            <person name="Baker S.E."/>
            <person name="Ciuffetti L.M."/>
            <person name="Grigoriev I.V."/>
            <person name="Zhong S."/>
            <person name="Turgeon B.G."/>
        </authorList>
    </citation>
    <scope>NUCLEOTIDE SEQUENCE [LARGE SCALE GENOMIC DNA]</scope>
    <source>
        <strain evidence="2 3">ATCC 44560</strain>
    </source>
</reference>
<evidence type="ECO:0000313" key="2">
    <source>
        <dbReference type="EMBL" id="EUC47695.1"/>
    </source>
</evidence>
<dbReference type="GeneID" id="19122274"/>
<gene>
    <name evidence="2" type="ORF">COCMIDRAFT_3324</name>
</gene>